<sequence>MILNFFEEIDRDSGKFVYCLNDTMHAFEIGAIKDNSQKGSQFCQGFGGISGILRYQLDVGLLRYLVELNWDHVEQLALQYMKDLDRCKPKKKGHDHAISSTPVPAFGNPGRETRPSLRSTDTLVSISNPLVLASRSLEHACAMYSLPVPVGPATILT</sequence>
<gene>
    <name evidence="2" type="ORF">JCGZ_26555</name>
</gene>
<reference evidence="2 3" key="1">
    <citation type="journal article" date="2014" name="PLoS ONE">
        <title>Global Analysis of Gene Expression Profiles in Physic Nut (Jatropha curcas L.) Seedlings Exposed to Salt Stress.</title>
        <authorList>
            <person name="Zhang L."/>
            <person name="Zhang C."/>
            <person name="Wu P."/>
            <person name="Chen Y."/>
            <person name="Li M."/>
            <person name="Jiang H."/>
            <person name="Wu G."/>
        </authorList>
    </citation>
    <scope>NUCLEOTIDE SEQUENCE [LARGE SCALE GENOMIC DNA]</scope>
    <source>
        <strain evidence="3">cv. GZQX0401</strain>
        <tissue evidence="2">Young leaves</tissue>
    </source>
</reference>
<dbReference type="InterPro" id="IPR029064">
    <property type="entry name" value="Ribosomal_eL30-like_sf"/>
</dbReference>
<accession>A0A067LFV1</accession>
<dbReference type="EMBL" id="KK914269">
    <property type="protein sequence ID" value="KDP43400.1"/>
    <property type="molecule type" value="Genomic_DNA"/>
</dbReference>
<dbReference type="Gene3D" id="3.30.1330.30">
    <property type="match status" value="1"/>
</dbReference>
<proteinExistence type="predicted"/>
<protein>
    <submittedName>
        <fullName evidence="2">Uncharacterized protein</fullName>
    </submittedName>
</protein>
<organism evidence="2 3">
    <name type="scientific">Jatropha curcas</name>
    <name type="common">Barbados nut</name>
    <dbReference type="NCBI Taxonomy" id="180498"/>
    <lineage>
        <taxon>Eukaryota</taxon>
        <taxon>Viridiplantae</taxon>
        <taxon>Streptophyta</taxon>
        <taxon>Embryophyta</taxon>
        <taxon>Tracheophyta</taxon>
        <taxon>Spermatophyta</taxon>
        <taxon>Magnoliopsida</taxon>
        <taxon>eudicotyledons</taxon>
        <taxon>Gunneridae</taxon>
        <taxon>Pentapetalae</taxon>
        <taxon>rosids</taxon>
        <taxon>fabids</taxon>
        <taxon>Malpighiales</taxon>
        <taxon>Euphorbiaceae</taxon>
        <taxon>Crotonoideae</taxon>
        <taxon>Jatropheae</taxon>
        <taxon>Jatropha</taxon>
    </lineage>
</organism>
<evidence type="ECO:0000256" key="1">
    <source>
        <dbReference type="SAM" id="MobiDB-lite"/>
    </source>
</evidence>
<dbReference type="AlphaFoldDB" id="A0A067LFV1"/>
<feature type="region of interest" description="Disordered" evidence="1">
    <location>
        <begin position="91"/>
        <end position="119"/>
    </location>
</feature>
<name>A0A067LFV1_JATCU</name>
<dbReference type="STRING" id="180498.A0A067LFV1"/>
<dbReference type="InterPro" id="IPR004403">
    <property type="entry name" value="Peptide_chain-rel_eRF1/aRF1"/>
</dbReference>
<evidence type="ECO:0000313" key="3">
    <source>
        <dbReference type="Proteomes" id="UP000027138"/>
    </source>
</evidence>
<dbReference type="GO" id="GO:0003747">
    <property type="term" value="F:translation release factor activity"/>
    <property type="evidence" value="ECO:0007669"/>
    <property type="project" value="InterPro"/>
</dbReference>
<dbReference type="PANTHER" id="PTHR10113">
    <property type="entry name" value="PEPTIDE CHAIN RELEASE FACTOR SUBUNIT 1"/>
    <property type="match status" value="1"/>
</dbReference>
<dbReference type="Proteomes" id="UP000027138">
    <property type="component" value="Unassembled WGS sequence"/>
</dbReference>
<keyword evidence="3" id="KW-1185">Reference proteome</keyword>
<dbReference type="SUPFAM" id="SSF55315">
    <property type="entry name" value="L30e-like"/>
    <property type="match status" value="1"/>
</dbReference>
<evidence type="ECO:0000313" key="2">
    <source>
        <dbReference type="EMBL" id="KDP43400.1"/>
    </source>
</evidence>